<dbReference type="Proteomes" id="UP000294927">
    <property type="component" value="Unassembled WGS sequence"/>
</dbReference>
<dbReference type="AlphaFoldDB" id="A0A4V3FRM5"/>
<evidence type="ECO:0000256" key="1">
    <source>
        <dbReference type="SAM" id="MobiDB-lite"/>
    </source>
</evidence>
<comment type="caution">
    <text evidence="2">The sequence shown here is derived from an EMBL/GenBank/DDBJ whole genome shotgun (WGS) entry which is preliminary data.</text>
</comment>
<dbReference type="EMBL" id="SOCP01000014">
    <property type="protein sequence ID" value="TDV44101.1"/>
    <property type="molecule type" value="Genomic_DNA"/>
</dbReference>
<dbReference type="RefSeq" id="WP_133906572.1">
    <property type="nucleotide sequence ID" value="NZ_SOCP01000014.1"/>
</dbReference>
<feature type="region of interest" description="Disordered" evidence="1">
    <location>
        <begin position="47"/>
        <end position="73"/>
    </location>
</feature>
<organism evidence="2 3">
    <name type="scientific">Actinophytocola oryzae</name>
    <dbReference type="NCBI Taxonomy" id="502181"/>
    <lineage>
        <taxon>Bacteria</taxon>
        <taxon>Bacillati</taxon>
        <taxon>Actinomycetota</taxon>
        <taxon>Actinomycetes</taxon>
        <taxon>Pseudonocardiales</taxon>
        <taxon>Pseudonocardiaceae</taxon>
    </lineage>
</organism>
<proteinExistence type="predicted"/>
<keyword evidence="3" id="KW-1185">Reference proteome</keyword>
<evidence type="ECO:0000313" key="2">
    <source>
        <dbReference type="EMBL" id="TDV44101.1"/>
    </source>
</evidence>
<reference evidence="2 3" key="1">
    <citation type="submission" date="2019-03" db="EMBL/GenBank/DDBJ databases">
        <title>Genomic Encyclopedia of Archaeal and Bacterial Type Strains, Phase II (KMG-II): from individual species to whole genera.</title>
        <authorList>
            <person name="Goeker M."/>
        </authorList>
    </citation>
    <scope>NUCLEOTIDE SEQUENCE [LARGE SCALE GENOMIC DNA]</scope>
    <source>
        <strain evidence="2 3">DSM 45499</strain>
    </source>
</reference>
<accession>A0A4V3FRM5</accession>
<evidence type="ECO:0000313" key="3">
    <source>
        <dbReference type="Proteomes" id="UP000294927"/>
    </source>
</evidence>
<name>A0A4V3FRM5_9PSEU</name>
<gene>
    <name evidence="2" type="ORF">CLV71_11410</name>
</gene>
<sequence>MATDHNPRPMSRAWQRHRAARTVACQAHDAEDLALLLDMLGLTASEGRVSPEVSTPEPPVPEPRTPPPTLDPMSACRLSNLLRDGKAGQAGRPASPG</sequence>
<feature type="compositionally biased region" description="Pro residues" evidence="1">
    <location>
        <begin position="56"/>
        <end position="70"/>
    </location>
</feature>
<protein>
    <submittedName>
        <fullName evidence="2">Uncharacterized protein</fullName>
    </submittedName>
</protein>